<reference evidence="1 2" key="1">
    <citation type="journal article" date="2014" name="Agronomy (Basel)">
        <title>A Draft Genome Sequence for Ensete ventricosum, the Drought-Tolerant Tree Against Hunger.</title>
        <authorList>
            <person name="Harrison J."/>
            <person name="Moore K.A."/>
            <person name="Paszkiewicz K."/>
            <person name="Jones T."/>
            <person name="Grant M."/>
            <person name="Ambacheew D."/>
            <person name="Muzemil S."/>
            <person name="Studholme D.J."/>
        </authorList>
    </citation>
    <scope>NUCLEOTIDE SEQUENCE [LARGE SCALE GENOMIC DNA]</scope>
</reference>
<dbReference type="EMBL" id="AMZH03001021">
    <property type="protein sequence ID" value="RRT80964.1"/>
    <property type="molecule type" value="Genomic_DNA"/>
</dbReference>
<comment type="caution">
    <text evidence="1">The sequence shown here is derived from an EMBL/GenBank/DDBJ whole genome shotgun (WGS) entry which is preliminary data.</text>
</comment>
<name>A0A427AXH7_ENSVE</name>
<dbReference type="Proteomes" id="UP000287651">
    <property type="component" value="Unassembled WGS sequence"/>
</dbReference>
<dbReference type="AlphaFoldDB" id="A0A427AXH7"/>
<accession>A0A427AXH7</accession>
<organism evidence="1 2">
    <name type="scientific">Ensete ventricosum</name>
    <name type="common">Abyssinian banana</name>
    <name type="synonym">Musa ensete</name>
    <dbReference type="NCBI Taxonomy" id="4639"/>
    <lineage>
        <taxon>Eukaryota</taxon>
        <taxon>Viridiplantae</taxon>
        <taxon>Streptophyta</taxon>
        <taxon>Embryophyta</taxon>
        <taxon>Tracheophyta</taxon>
        <taxon>Spermatophyta</taxon>
        <taxon>Magnoliopsida</taxon>
        <taxon>Liliopsida</taxon>
        <taxon>Zingiberales</taxon>
        <taxon>Musaceae</taxon>
        <taxon>Ensete</taxon>
    </lineage>
</organism>
<sequence>MIDYERYIVLSFVYDNSLSCHFMCFVLQVDNRSSSAGKRARTDGMNILLYDHHLLGLLPLKKIWDQYNVFLQKVAAEKMIGHARAKSVLKPMQAPPPYSSAAGYMGYGTPSSMYLRAPPYGSSFFNGPALPPYDIPFSGGSAYHYEYGNRLSIGSPYGPFHMSGPPPYSGGSMMGTGSGMYGMPPMVDRYGLGMPMDHGAM</sequence>
<evidence type="ECO:0000313" key="2">
    <source>
        <dbReference type="Proteomes" id="UP000287651"/>
    </source>
</evidence>
<feature type="non-terminal residue" evidence="1">
    <location>
        <position position="201"/>
    </location>
</feature>
<protein>
    <submittedName>
        <fullName evidence="1">Uncharacterized protein</fullName>
    </submittedName>
</protein>
<proteinExistence type="predicted"/>
<gene>
    <name evidence="1" type="ORF">B296_00009040</name>
</gene>
<evidence type="ECO:0000313" key="1">
    <source>
        <dbReference type="EMBL" id="RRT80964.1"/>
    </source>
</evidence>